<proteinExistence type="predicted"/>
<dbReference type="PATRIC" id="fig|1666911.3.peg.982"/>
<gene>
    <name evidence="1" type="ORF">HLUCCA11_16370</name>
</gene>
<dbReference type="EMBL" id="LJZR01000024">
    <property type="protein sequence ID" value="KPQ33998.1"/>
    <property type="molecule type" value="Genomic_DNA"/>
</dbReference>
<reference evidence="1 2" key="1">
    <citation type="submission" date="2015-09" db="EMBL/GenBank/DDBJ databases">
        <title>Identification and resolution of microdiversity through metagenomic sequencing of parallel consortia.</title>
        <authorList>
            <person name="Nelson W.C."/>
            <person name="Romine M.F."/>
            <person name="Lindemann S.R."/>
        </authorList>
    </citation>
    <scope>NUCLEOTIDE SEQUENCE [LARGE SCALE GENOMIC DNA]</scope>
    <source>
        <strain evidence="1">Ana</strain>
    </source>
</reference>
<comment type="caution">
    <text evidence="1">The sequence shown here is derived from an EMBL/GenBank/DDBJ whole genome shotgun (WGS) entry which is preliminary data.</text>
</comment>
<accession>A0A0P7ZH95</accession>
<dbReference type="Proteomes" id="UP000050465">
    <property type="component" value="Unassembled WGS sequence"/>
</dbReference>
<evidence type="ECO:0000313" key="1">
    <source>
        <dbReference type="EMBL" id="KPQ33998.1"/>
    </source>
</evidence>
<sequence>MPASALPPLPALPISSPLSSPPPHPWPTGYMFESPGAHLTYRVIGPCCRLYDREQLPWPCCRIQWHSKEPSWRRIGPRLIADLATRQHPSYCVEIVGQSYRSDPLVMTLYTVKFSAELKNWWHTKRMKKGPEAKNPDINQATLPTWAVSC</sequence>
<protein>
    <submittedName>
        <fullName evidence="1">Uncharacterized protein</fullName>
    </submittedName>
</protein>
<organism evidence="1 2">
    <name type="scientific">Phormidesmis priestleyi Ana</name>
    <dbReference type="NCBI Taxonomy" id="1666911"/>
    <lineage>
        <taxon>Bacteria</taxon>
        <taxon>Bacillati</taxon>
        <taxon>Cyanobacteriota</taxon>
        <taxon>Cyanophyceae</taxon>
        <taxon>Leptolyngbyales</taxon>
        <taxon>Leptolyngbyaceae</taxon>
        <taxon>Phormidesmis</taxon>
    </lineage>
</organism>
<name>A0A0P7ZH95_9CYAN</name>
<dbReference type="AlphaFoldDB" id="A0A0P7ZH95"/>
<evidence type="ECO:0000313" key="2">
    <source>
        <dbReference type="Proteomes" id="UP000050465"/>
    </source>
</evidence>
<dbReference type="STRING" id="1666911.HLUCCA11_16370"/>